<name>A0ABR4XQ58_9LACO</name>
<keyword evidence="6" id="KW-0238">DNA-binding</keyword>
<dbReference type="SUPFAM" id="SSF52980">
    <property type="entry name" value="Restriction endonuclease-like"/>
    <property type="match status" value="1"/>
</dbReference>
<evidence type="ECO:0000313" key="9">
    <source>
        <dbReference type="EMBL" id="KGO31600.1"/>
    </source>
</evidence>
<feature type="domain" description="PD-(D/E)XK endonuclease-like" evidence="8">
    <location>
        <begin position="51"/>
        <end position="204"/>
    </location>
</feature>
<keyword evidence="3" id="KW-0378">Hydrolase</keyword>
<keyword evidence="10" id="KW-1185">Reference proteome</keyword>
<keyword evidence="7" id="KW-0234">DNA repair</keyword>
<organism evidence="9 10">
    <name type="scientific">Oenococcus alcoholitolerans</name>
    <dbReference type="NCBI Taxonomy" id="931074"/>
    <lineage>
        <taxon>Bacteria</taxon>
        <taxon>Bacillati</taxon>
        <taxon>Bacillota</taxon>
        <taxon>Bacilli</taxon>
        <taxon>Lactobacillales</taxon>
        <taxon>Lactobacillaceae</taxon>
        <taxon>Oenococcus</taxon>
    </lineage>
</organism>
<comment type="caution">
    <text evidence="9">The sequence shown here is derived from an EMBL/GenBank/DDBJ whole genome shotgun (WGS) entry which is preliminary data.</text>
</comment>
<evidence type="ECO:0000256" key="1">
    <source>
        <dbReference type="ARBA" id="ARBA00022741"/>
    </source>
</evidence>
<dbReference type="EMBL" id="AXCV01000290">
    <property type="protein sequence ID" value="KGO31600.1"/>
    <property type="molecule type" value="Genomic_DNA"/>
</dbReference>
<evidence type="ECO:0000256" key="4">
    <source>
        <dbReference type="ARBA" id="ARBA00022806"/>
    </source>
</evidence>
<evidence type="ECO:0000256" key="6">
    <source>
        <dbReference type="ARBA" id="ARBA00023125"/>
    </source>
</evidence>
<dbReference type="InterPro" id="IPR038726">
    <property type="entry name" value="PDDEXK_AddAB-type"/>
</dbReference>
<dbReference type="InterPro" id="IPR011604">
    <property type="entry name" value="PDDEXK-like_dom_sf"/>
</dbReference>
<dbReference type="Pfam" id="PF12705">
    <property type="entry name" value="PDDEXK_1"/>
    <property type="match status" value="1"/>
</dbReference>
<dbReference type="InterPro" id="IPR011335">
    <property type="entry name" value="Restrct_endonuc-II-like"/>
</dbReference>
<keyword evidence="1" id="KW-0547">Nucleotide-binding</keyword>
<sequence length="223" mass="25414">MSAYHNVSELKRLFEDPDALLLPEKDPLVNDGDTKIDLSLAEPDFLQKNQSDQKISSAQRGTATHLLLEKMDWNRQIDESYLQKLAEETIDDPQLAASVDLSGIMWLVSSDLGRMIKKHVDSLQREQTFAMLIPAGKLYKQVKSDDPVLVHGIIDGYFVENDGIVLFDYKTDQAYGQDYSQRLKKRYLGQINLYAQALQSIYPDKKIKEKVLVGLQGKRLIKI</sequence>
<proteinExistence type="predicted"/>
<dbReference type="Gene3D" id="3.90.320.10">
    <property type="match status" value="1"/>
</dbReference>
<accession>A0ABR4XQ58</accession>
<evidence type="ECO:0000259" key="8">
    <source>
        <dbReference type="Pfam" id="PF12705"/>
    </source>
</evidence>
<keyword evidence="5" id="KW-0067">ATP-binding</keyword>
<keyword evidence="2" id="KW-0227">DNA damage</keyword>
<evidence type="ECO:0000256" key="7">
    <source>
        <dbReference type="ARBA" id="ARBA00023204"/>
    </source>
</evidence>
<evidence type="ECO:0000256" key="2">
    <source>
        <dbReference type="ARBA" id="ARBA00022763"/>
    </source>
</evidence>
<keyword evidence="4" id="KW-0347">Helicase</keyword>
<evidence type="ECO:0000256" key="5">
    <source>
        <dbReference type="ARBA" id="ARBA00022840"/>
    </source>
</evidence>
<dbReference type="Proteomes" id="UP000030023">
    <property type="component" value="Unassembled WGS sequence"/>
</dbReference>
<protein>
    <recommendedName>
        <fullName evidence="8">PD-(D/E)XK endonuclease-like domain-containing protein</fullName>
    </recommendedName>
</protein>
<reference evidence="9 10" key="1">
    <citation type="journal article" date="2014" name="Antonie Van Leeuwenhoek">
        <title>Oenococcus alcoholitolerans sp. nov., a lactic acid bacteria isolated from cachaca and ethanol fermentation processes.</title>
        <authorList>
            <person name="Badotti F."/>
            <person name="Moreira A.P."/>
            <person name="Tonon L.A."/>
            <person name="de Lucena B.T."/>
            <person name="Gomes Fde C."/>
            <person name="Kruger R."/>
            <person name="Thompson C.C."/>
            <person name="de Morais M.A.Jr."/>
            <person name="Rosa C.A."/>
            <person name="Thompson F.L."/>
        </authorList>
    </citation>
    <scope>NUCLEOTIDE SEQUENCE [LARGE SCALE GENOMIC DNA]</scope>
    <source>
        <strain evidence="9 10">UFRJ-M7.2.18</strain>
    </source>
</reference>
<evidence type="ECO:0000256" key="3">
    <source>
        <dbReference type="ARBA" id="ARBA00022801"/>
    </source>
</evidence>
<evidence type="ECO:0000313" key="10">
    <source>
        <dbReference type="Proteomes" id="UP000030023"/>
    </source>
</evidence>
<gene>
    <name evidence="9" type="ORF">Q757_06265</name>
</gene>